<protein>
    <submittedName>
        <fullName evidence="2">Heterokaryon incompatibility protein-domain-containing protein</fullName>
    </submittedName>
</protein>
<dbReference type="Pfam" id="PF06985">
    <property type="entry name" value="HET"/>
    <property type="match status" value="1"/>
</dbReference>
<evidence type="ECO:0000313" key="2">
    <source>
        <dbReference type="EMBL" id="KAK0655637.1"/>
    </source>
</evidence>
<dbReference type="PANTHER" id="PTHR24148">
    <property type="entry name" value="ANKYRIN REPEAT DOMAIN-CONTAINING PROTEIN 39 HOMOLOG-RELATED"/>
    <property type="match status" value="1"/>
</dbReference>
<accession>A0AA39YN57</accession>
<reference evidence="2" key="1">
    <citation type="submission" date="2023-06" db="EMBL/GenBank/DDBJ databases">
        <title>Genome-scale phylogeny and comparative genomics of the fungal order Sordariales.</title>
        <authorList>
            <consortium name="Lawrence Berkeley National Laboratory"/>
            <person name="Hensen N."/>
            <person name="Bonometti L."/>
            <person name="Westerberg I."/>
            <person name="Brannstrom I.O."/>
            <person name="Guillou S."/>
            <person name="Cros-Aarteil S."/>
            <person name="Calhoun S."/>
            <person name="Haridas S."/>
            <person name="Kuo A."/>
            <person name="Mondo S."/>
            <person name="Pangilinan J."/>
            <person name="Riley R."/>
            <person name="Labutti K."/>
            <person name="Andreopoulos B."/>
            <person name="Lipzen A."/>
            <person name="Chen C."/>
            <person name="Yanf M."/>
            <person name="Daum C."/>
            <person name="Ng V."/>
            <person name="Clum A."/>
            <person name="Steindorff A."/>
            <person name="Ohm R."/>
            <person name="Martin F."/>
            <person name="Silar P."/>
            <person name="Natvig D."/>
            <person name="Lalanne C."/>
            <person name="Gautier V."/>
            <person name="Ament-Velasquez S.L."/>
            <person name="Kruys A."/>
            <person name="Hutchinson M.I."/>
            <person name="Powell A.J."/>
            <person name="Barry K."/>
            <person name="Miller A.N."/>
            <person name="Grigoriev I.V."/>
            <person name="Debuchy R."/>
            <person name="Gladieux P."/>
            <person name="Thoren M.H."/>
            <person name="Johannesson H."/>
        </authorList>
    </citation>
    <scope>NUCLEOTIDE SEQUENCE</scope>
    <source>
        <strain evidence="2">SMH2532-1</strain>
    </source>
</reference>
<dbReference type="AlphaFoldDB" id="A0AA39YN57"/>
<proteinExistence type="predicted"/>
<comment type="caution">
    <text evidence="2">The sequence shown here is derived from an EMBL/GenBank/DDBJ whole genome shotgun (WGS) entry which is preliminary data.</text>
</comment>
<dbReference type="InterPro" id="IPR029058">
    <property type="entry name" value="AB_hydrolase_fold"/>
</dbReference>
<feature type="domain" description="Heterokaryon incompatibility" evidence="1">
    <location>
        <begin position="180"/>
        <end position="358"/>
    </location>
</feature>
<sequence>MSSAPNPNKRSYAPDPKNIQLDSLAAQEIQPWAWLMQEPRLPKRLRDPQTFSDTPFPFFARQQCVAEFLRQGWTYDGSQWLKPDPAAQGSSSLFPQDKVFSAPVYYCASPHLLECSAAVRSTEMANKAQTEKSPVTPQDRLTKIKLLRFIPLEPGASISNSHLTITCSLETFCWKTHPEYIALSYVWGTDAPQNAISINGVKRLVQKNLYSALGHFSQQNMAYYLWADAICINQEDEEEKSHVVQHMGEIFKRAAEVIAWLGPLEHIDSECNDISGVKAWDLIDNLQHLGSLFWEKAGATSKKLNEISFNLTKTHQLCLPVLKERFGFGEDQTNLFPVSAYSQFSNNPYWQRIWVLQEAYLARELWFHCGPKKISLHILSGALILLERFQKFIVSDSAPLAVLLRAIPHTCKFAFGSPSFPEMHRLIIYTSIYPAGIVSLRVAMANFCVKELPRGSRATDPRDMIFGLLGFATEHEKEYIRADYTKSVHDVFRDITRALVSHGFADILSWSQRSQKELPNLPSWVPDFSSTIYEPLCSQGQAKPWLPRFDASAGRTAVIWPDACAETSEEDPNVLSLLGVAIDEVSTVGKVWHPRDCQRTYPRDKGMLCGATMSSRSASYQAISQLLDEIRKFSSAANTDDPQANIAVNEVAYRVACADQLVLDAKLSRAPHDLRTYYNQTLDTVSKALCSGTGDDIPTQARSYIETMLRWVNKRPLRTHGGYVGLAPSEVKVGNILVAFPGFSAPYVLRRVTGRERAYEMIGNSFGSAVGTQVLRVHPDDFDVAVLTGFSNYINFTWVNENFQWKPAAIHDPERFPGVPYGYVTFPTEEFRTKMMYGGTFDPAVSAFDFAHTDTSTDGDPKSACEAILANTQKSFPDSSHYEFYVPENTGHDINLHYSAQEIFKRAHDFLGKWL</sequence>
<dbReference type="Proteomes" id="UP001174936">
    <property type="component" value="Unassembled WGS sequence"/>
</dbReference>
<dbReference type="EMBL" id="JAULSV010000001">
    <property type="protein sequence ID" value="KAK0655637.1"/>
    <property type="molecule type" value="Genomic_DNA"/>
</dbReference>
<organism evidence="2 3">
    <name type="scientific">Cercophora newfieldiana</name>
    <dbReference type="NCBI Taxonomy" id="92897"/>
    <lineage>
        <taxon>Eukaryota</taxon>
        <taxon>Fungi</taxon>
        <taxon>Dikarya</taxon>
        <taxon>Ascomycota</taxon>
        <taxon>Pezizomycotina</taxon>
        <taxon>Sordariomycetes</taxon>
        <taxon>Sordariomycetidae</taxon>
        <taxon>Sordariales</taxon>
        <taxon>Lasiosphaeriaceae</taxon>
        <taxon>Cercophora</taxon>
    </lineage>
</organism>
<keyword evidence="3" id="KW-1185">Reference proteome</keyword>
<dbReference type="InterPro" id="IPR052895">
    <property type="entry name" value="HetReg/Transcr_Mod"/>
</dbReference>
<dbReference type="PANTHER" id="PTHR24148:SF64">
    <property type="entry name" value="HETEROKARYON INCOMPATIBILITY DOMAIN-CONTAINING PROTEIN"/>
    <property type="match status" value="1"/>
</dbReference>
<dbReference type="InterPro" id="IPR010730">
    <property type="entry name" value="HET"/>
</dbReference>
<gene>
    <name evidence="2" type="ORF">B0T16DRAFT_487121</name>
</gene>
<evidence type="ECO:0000313" key="3">
    <source>
        <dbReference type="Proteomes" id="UP001174936"/>
    </source>
</evidence>
<name>A0AA39YN57_9PEZI</name>
<dbReference type="SUPFAM" id="SSF53474">
    <property type="entry name" value="alpha/beta-Hydrolases"/>
    <property type="match status" value="1"/>
</dbReference>
<dbReference type="Pfam" id="PF26639">
    <property type="entry name" value="Het-6_barrel"/>
    <property type="match status" value="1"/>
</dbReference>
<evidence type="ECO:0000259" key="1">
    <source>
        <dbReference type="Pfam" id="PF06985"/>
    </source>
</evidence>